<dbReference type="Proteomes" id="UP000264330">
    <property type="component" value="Unassembled WGS sequence"/>
</dbReference>
<organism evidence="2 3">
    <name type="scientific">Zunongwangia profunda</name>
    <dbReference type="NCBI Taxonomy" id="398743"/>
    <lineage>
        <taxon>Bacteria</taxon>
        <taxon>Pseudomonadati</taxon>
        <taxon>Bacteroidota</taxon>
        <taxon>Flavobacteriia</taxon>
        <taxon>Flavobacteriales</taxon>
        <taxon>Flavobacteriaceae</taxon>
        <taxon>Zunongwangia</taxon>
    </lineage>
</organism>
<name>A0A3D5J216_9FLAO</name>
<evidence type="ECO:0008006" key="4">
    <source>
        <dbReference type="Google" id="ProtNLM"/>
    </source>
</evidence>
<reference evidence="2 3" key="1">
    <citation type="journal article" date="2018" name="Nat. Biotechnol.">
        <title>A standardized bacterial taxonomy based on genome phylogeny substantially revises the tree of life.</title>
        <authorList>
            <person name="Parks D.H."/>
            <person name="Chuvochina M."/>
            <person name="Waite D.W."/>
            <person name="Rinke C."/>
            <person name="Skarshewski A."/>
            <person name="Chaumeil P.A."/>
            <person name="Hugenholtz P."/>
        </authorList>
    </citation>
    <scope>NUCLEOTIDE SEQUENCE [LARGE SCALE GENOMIC DNA]</scope>
    <source>
        <strain evidence="2">UBA9359</strain>
    </source>
</reference>
<protein>
    <recommendedName>
        <fullName evidence="4">Murein L,D-transpeptidase catalytic domain family protein</fullName>
    </recommendedName>
</protein>
<proteinExistence type="predicted"/>
<evidence type="ECO:0000256" key="1">
    <source>
        <dbReference type="SAM" id="SignalP"/>
    </source>
</evidence>
<keyword evidence="1" id="KW-0732">Signal</keyword>
<feature type="chain" id="PRO_5017554388" description="Murein L,D-transpeptidase catalytic domain family protein" evidence="1">
    <location>
        <begin position="20"/>
        <end position="253"/>
    </location>
</feature>
<sequence length="253" mass="28713">MTKRLMAVAVVLMFSTAFSGSTSITEIPIKKEQKLLAELNNFEVKRTELTFEDKVGMLYDTFKDKSESMPLLGTFENAMKGYYKLEDEGKVKNKILTIIDFDLSSKKKRFWVLDMEHQEVIFNTYTSHGKNSGWEFAKTFSNAVNSHKSSLGFYVTGETYYGKNGLSLFIDGMEKNFNSNARKRYVVIHGSDYVTEKFIDSRGRAGRSYGCPAIPRLISKEIINTIKGKSVVYINKSSKDYLSGSTFLNEKAS</sequence>
<dbReference type="EMBL" id="DPMF01000309">
    <property type="protein sequence ID" value="HCV82047.1"/>
    <property type="molecule type" value="Genomic_DNA"/>
</dbReference>
<feature type="signal peptide" evidence="1">
    <location>
        <begin position="1"/>
        <end position="19"/>
    </location>
</feature>
<dbReference type="AlphaFoldDB" id="A0A3D5J216"/>
<evidence type="ECO:0000313" key="3">
    <source>
        <dbReference type="Proteomes" id="UP000264330"/>
    </source>
</evidence>
<gene>
    <name evidence="2" type="ORF">DGQ38_13460</name>
</gene>
<accession>A0A3D5J216</accession>
<dbReference type="Pfam" id="PF13645">
    <property type="entry name" value="YkuD_2"/>
    <property type="match status" value="1"/>
</dbReference>
<dbReference type="InterPro" id="IPR032676">
    <property type="entry name" value="YkuD_2"/>
</dbReference>
<dbReference type="PANTHER" id="PTHR38477:SF1">
    <property type="entry name" value="MUREIN L,D-TRANSPEPTIDASE CATALYTIC DOMAIN FAMILY PROTEIN"/>
    <property type="match status" value="1"/>
</dbReference>
<dbReference type="PANTHER" id="PTHR38477">
    <property type="entry name" value="HYPOTHETICAL EXPORTED PROTEIN"/>
    <property type="match status" value="1"/>
</dbReference>
<dbReference type="RefSeq" id="WP_041579627.1">
    <property type="nucleotide sequence ID" value="NZ_CAJXAW010000042.1"/>
</dbReference>
<comment type="caution">
    <text evidence="2">The sequence shown here is derived from an EMBL/GenBank/DDBJ whole genome shotgun (WGS) entry which is preliminary data.</text>
</comment>
<evidence type="ECO:0000313" key="2">
    <source>
        <dbReference type="EMBL" id="HCV82047.1"/>
    </source>
</evidence>